<comment type="caution">
    <text evidence="9">The sequence shown here is derived from an EMBL/GenBank/DDBJ whole genome shotgun (WGS) entry which is preliminary data.</text>
</comment>
<protein>
    <submittedName>
        <fullName evidence="9">Carbohydrate ABC transporter permease</fullName>
    </submittedName>
</protein>
<dbReference type="InterPro" id="IPR050901">
    <property type="entry name" value="BP-dep_ABC_trans_perm"/>
</dbReference>
<organism evidence="9 10">
    <name type="scientific">Bailinhaonella thermotolerans</name>
    <dbReference type="NCBI Taxonomy" id="1070861"/>
    <lineage>
        <taxon>Bacteria</taxon>
        <taxon>Bacillati</taxon>
        <taxon>Actinomycetota</taxon>
        <taxon>Actinomycetes</taxon>
        <taxon>Streptosporangiales</taxon>
        <taxon>Streptosporangiaceae</taxon>
        <taxon>Bailinhaonella</taxon>
    </lineage>
</organism>
<feature type="transmembrane region" description="Helical" evidence="7">
    <location>
        <begin position="46"/>
        <end position="67"/>
    </location>
</feature>
<keyword evidence="4 7" id="KW-0812">Transmembrane</keyword>
<name>A0A3A4AEV6_9ACTN</name>
<proteinExistence type="inferred from homology"/>
<evidence type="ECO:0000313" key="10">
    <source>
        <dbReference type="Proteomes" id="UP000265768"/>
    </source>
</evidence>
<keyword evidence="10" id="KW-1185">Reference proteome</keyword>
<dbReference type="PANTHER" id="PTHR32243:SF18">
    <property type="entry name" value="INNER MEMBRANE ABC TRANSPORTER PERMEASE PROTEIN YCJP"/>
    <property type="match status" value="1"/>
</dbReference>
<dbReference type="InterPro" id="IPR000515">
    <property type="entry name" value="MetI-like"/>
</dbReference>
<evidence type="ECO:0000256" key="4">
    <source>
        <dbReference type="ARBA" id="ARBA00022692"/>
    </source>
</evidence>
<evidence type="ECO:0000256" key="7">
    <source>
        <dbReference type="RuleBase" id="RU363032"/>
    </source>
</evidence>
<dbReference type="PANTHER" id="PTHR32243">
    <property type="entry name" value="MALTOSE TRANSPORT SYSTEM PERMEASE-RELATED"/>
    <property type="match status" value="1"/>
</dbReference>
<keyword evidence="2 7" id="KW-0813">Transport</keyword>
<dbReference type="CDD" id="cd06261">
    <property type="entry name" value="TM_PBP2"/>
    <property type="match status" value="1"/>
</dbReference>
<feature type="transmembrane region" description="Helical" evidence="7">
    <location>
        <begin position="79"/>
        <end position="102"/>
    </location>
</feature>
<comment type="subcellular location">
    <subcellularLocation>
        <location evidence="1 7">Cell membrane</location>
        <topology evidence="1 7">Multi-pass membrane protein</topology>
    </subcellularLocation>
</comment>
<keyword evidence="5 7" id="KW-1133">Transmembrane helix</keyword>
<keyword evidence="6 7" id="KW-0472">Membrane</keyword>
<feature type="domain" description="ABC transmembrane type-1" evidence="8">
    <location>
        <begin position="42"/>
        <end position="233"/>
    </location>
</feature>
<evidence type="ECO:0000313" key="9">
    <source>
        <dbReference type="EMBL" id="RJL24560.1"/>
    </source>
</evidence>
<feature type="transmembrane region" description="Helical" evidence="7">
    <location>
        <begin position="114"/>
        <end position="137"/>
    </location>
</feature>
<feature type="transmembrane region" description="Helical" evidence="7">
    <location>
        <begin position="212"/>
        <end position="233"/>
    </location>
</feature>
<evidence type="ECO:0000256" key="2">
    <source>
        <dbReference type="ARBA" id="ARBA00022448"/>
    </source>
</evidence>
<evidence type="ECO:0000256" key="5">
    <source>
        <dbReference type="ARBA" id="ARBA00022989"/>
    </source>
</evidence>
<dbReference type="SUPFAM" id="SSF161098">
    <property type="entry name" value="MetI-like"/>
    <property type="match status" value="1"/>
</dbReference>
<dbReference type="EMBL" id="QZEY01000015">
    <property type="protein sequence ID" value="RJL24560.1"/>
    <property type="molecule type" value="Genomic_DNA"/>
</dbReference>
<reference evidence="9 10" key="1">
    <citation type="submission" date="2018-09" db="EMBL/GenBank/DDBJ databases">
        <title>YIM 75507 draft genome.</title>
        <authorList>
            <person name="Tang S."/>
            <person name="Feng Y."/>
        </authorList>
    </citation>
    <scope>NUCLEOTIDE SEQUENCE [LARGE SCALE GENOMIC DNA]</scope>
    <source>
        <strain evidence="9 10">YIM 75507</strain>
    </source>
</reference>
<evidence type="ECO:0000256" key="1">
    <source>
        <dbReference type="ARBA" id="ARBA00004651"/>
    </source>
</evidence>
<dbReference type="GO" id="GO:0005886">
    <property type="term" value="C:plasma membrane"/>
    <property type="evidence" value="ECO:0007669"/>
    <property type="project" value="UniProtKB-SubCell"/>
</dbReference>
<sequence>MAVTAFKPGREMFAVPPRLLPANPTLANFGHVLSDGEFWRSAQNSLIVAACTVLAAMAFAFLASLALARFAFRGRRALLVALIVVQMVPHVALVIPIFLTLGPLRLTDALPGLVISYLAFALPFAIWTLRGFVAGVPRDLEEAAMVDGCTRMGAFRRVVLPLIFPGLVATSIYTLILAWNEYLLTYFLISSPEHYTLPLWLTHFITTEGTEYGPLMAGATLIATPVAVFFALVQRHLARGLTAGAVKG</sequence>
<dbReference type="Pfam" id="PF00528">
    <property type="entry name" value="BPD_transp_1"/>
    <property type="match status" value="1"/>
</dbReference>
<keyword evidence="3" id="KW-1003">Cell membrane</keyword>
<dbReference type="Gene3D" id="1.10.3720.10">
    <property type="entry name" value="MetI-like"/>
    <property type="match status" value="1"/>
</dbReference>
<gene>
    <name evidence="9" type="ORF">D5H75_29190</name>
</gene>
<dbReference type="OrthoDB" id="9794684at2"/>
<comment type="similarity">
    <text evidence="7">Belongs to the binding-protein-dependent transport system permease family.</text>
</comment>
<dbReference type="InterPro" id="IPR035906">
    <property type="entry name" value="MetI-like_sf"/>
</dbReference>
<evidence type="ECO:0000259" key="8">
    <source>
        <dbReference type="PROSITE" id="PS50928"/>
    </source>
</evidence>
<dbReference type="GO" id="GO:0055085">
    <property type="term" value="P:transmembrane transport"/>
    <property type="evidence" value="ECO:0007669"/>
    <property type="project" value="InterPro"/>
</dbReference>
<dbReference type="Proteomes" id="UP000265768">
    <property type="component" value="Unassembled WGS sequence"/>
</dbReference>
<evidence type="ECO:0000256" key="6">
    <source>
        <dbReference type="ARBA" id="ARBA00023136"/>
    </source>
</evidence>
<dbReference type="PROSITE" id="PS50928">
    <property type="entry name" value="ABC_TM1"/>
    <property type="match status" value="1"/>
</dbReference>
<evidence type="ECO:0000256" key="3">
    <source>
        <dbReference type="ARBA" id="ARBA00022475"/>
    </source>
</evidence>
<feature type="transmembrane region" description="Helical" evidence="7">
    <location>
        <begin position="158"/>
        <end position="179"/>
    </location>
</feature>
<accession>A0A3A4AEV6</accession>
<dbReference type="AlphaFoldDB" id="A0A3A4AEV6"/>